<proteinExistence type="predicted"/>
<comment type="caution">
    <text evidence="1">The sequence shown here is derived from an EMBL/GenBank/DDBJ whole genome shotgun (WGS) entry which is preliminary data.</text>
</comment>
<dbReference type="AlphaFoldDB" id="A0AAV4RQ52"/>
<reference evidence="1 2" key="1">
    <citation type="submission" date="2021-06" db="EMBL/GenBank/DDBJ databases">
        <title>Caerostris darwini draft genome.</title>
        <authorList>
            <person name="Kono N."/>
            <person name="Arakawa K."/>
        </authorList>
    </citation>
    <scope>NUCLEOTIDE SEQUENCE [LARGE SCALE GENOMIC DNA]</scope>
</reference>
<dbReference type="EMBL" id="BPLQ01006523">
    <property type="protein sequence ID" value="GIY23249.1"/>
    <property type="molecule type" value="Genomic_DNA"/>
</dbReference>
<sequence length="109" mass="12542">MKSMTLESTNELTKRCDNGTSIQEKLQNRIESSCLIVYFQTRTPSSVLRIRHRMPSLAPKLNEPPLSERNQPLTGLVGKHSFPLFDKVRLHYSTAVNTRRERKIAFNGE</sequence>
<dbReference type="Proteomes" id="UP001054837">
    <property type="component" value="Unassembled WGS sequence"/>
</dbReference>
<accession>A0AAV4RQ52</accession>
<name>A0AAV4RQ52_9ARAC</name>
<keyword evidence="2" id="KW-1185">Reference proteome</keyword>
<evidence type="ECO:0000313" key="2">
    <source>
        <dbReference type="Proteomes" id="UP001054837"/>
    </source>
</evidence>
<evidence type="ECO:0000313" key="1">
    <source>
        <dbReference type="EMBL" id="GIY23249.1"/>
    </source>
</evidence>
<organism evidence="1 2">
    <name type="scientific">Caerostris darwini</name>
    <dbReference type="NCBI Taxonomy" id="1538125"/>
    <lineage>
        <taxon>Eukaryota</taxon>
        <taxon>Metazoa</taxon>
        <taxon>Ecdysozoa</taxon>
        <taxon>Arthropoda</taxon>
        <taxon>Chelicerata</taxon>
        <taxon>Arachnida</taxon>
        <taxon>Araneae</taxon>
        <taxon>Araneomorphae</taxon>
        <taxon>Entelegynae</taxon>
        <taxon>Araneoidea</taxon>
        <taxon>Araneidae</taxon>
        <taxon>Caerostris</taxon>
    </lineage>
</organism>
<gene>
    <name evidence="1" type="ORF">CDAR_59851</name>
</gene>
<protein>
    <submittedName>
        <fullName evidence="1">Uncharacterized protein</fullName>
    </submittedName>
</protein>